<reference evidence="2" key="1">
    <citation type="submission" date="2011-08" db="EMBL/GenBank/DDBJ databases">
        <authorList>
            <person name="Rombauts S."/>
        </authorList>
    </citation>
    <scope>NUCLEOTIDE SEQUENCE</scope>
    <source>
        <strain evidence="2">London</strain>
    </source>
</reference>
<proteinExistence type="predicted"/>
<accession>T1K6Z4</accession>
<reference evidence="1" key="2">
    <citation type="submission" date="2015-06" db="UniProtKB">
        <authorList>
            <consortium name="EnsemblMetazoa"/>
        </authorList>
    </citation>
    <scope>IDENTIFICATION</scope>
</reference>
<dbReference type="Proteomes" id="UP000015104">
    <property type="component" value="Unassembled WGS sequence"/>
</dbReference>
<dbReference type="AlphaFoldDB" id="T1K6Z4"/>
<keyword evidence="2" id="KW-1185">Reference proteome</keyword>
<sequence>MQYGSFKLEAKNSCNDECSTKKYCISSDGSGVCSNNNLATAKFAVVPDFGTYDYLQLTLTGYNVTSDAEKTITLSFDRFGSPINRYTCYKSSNGSFGARFDRSSLSLTTGSSYYKDGVLNCTWTFNRYDLIWPMGVDLFKDDITQSISLYHDSQKVLVAPNITQLPIYHAQYLKCCNKVHGNGAFSLTFDQTDKQIRYRLYNWEYIKEMTITLTRQDGIGLKFVVHLYENVIYAYIINVYTYKNDQLMKPFVYAGKMCSWTTPLILGDTQISFDASTSVFDLQVEVNDVIVYDEKGVELKS</sequence>
<evidence type="ECO:0000313" key="2">
    <source>
        <dbReference type="Proteomes" id="UP000015104"/>
    </source>
</evidence>
<name>T1K6Z4_TETUR</name>
<dbReference type="HOGENOM" id="CLU_061269_0_0_1"/>
<organism evidence="1 2">
    <name type="scientific">Tetranychus urticae</name>
    <name type="common">Two-spotted spider mite</name>
    <dbReference type="NCBI Taxonomy" id="32264"/>
    <lineage>
        <taxon>Eukaryota</taxon>
        <taxon>Metazoa</taxon>
        <taxon>Ecdysozoa</taxon>
        <taxon>Arthropoda</taxon>
        <taxon>Chelicerata</taxon>
        <taxon>Arachnida</taxon>
        <taxon>Acari</taxon>
        <taxon>Acariformes</taxon>
        <taxon>Trombidiformes</taxon>
        <taxon>Prostigmata</taxon>
        <taxon>Eleutherengona</taxon>
        <taxon>Raphignathae</taxon>
        <taxon>Tetranychoidea</taxon>
        <taxon>Tetranychidae</taxon>
        <taxon>Tetranychus</taxon>
    </lineage>
</organism>
<evidence type="ECO:0000313" key="1">
    <source>
        <dbReference type="EnsemblMetazoa" id="tetur06g02270.1"/>
    </source>
</evidence>
<dbReference type="EnsemblMetazoa" id="tetur06g02270.1">
    <property type="protein sequence ID" value="tetur06g02270.1"/>
    <property type="gene ID" value="tetur06g02270"/>
</dbReference>
<dbReference type="EMBL" id="CAEY01001798">
    <property type="status" value="NOT_ANNOTATED_CDS"/>
    <property type="molecule type" value="Genomic_DNA"/>
</dbReference>
<protein>
    <submittedName>
        <fullName evidence="1">Uncharacterized protein</fullName>
    </submittedName>
</protein>